<keyword evidence="3" id="KW-0560">Oxidoreductase</keyword>
<proteinExistence type="predicted"/>
<evidence type="ECO:0000313" key="4">
    <source>
        <dbReference type="EMBL" id="HEF66361.1"/>
    </source>
</evidence>
<dbReference type="PROSITE" id="PS51387">
    <property type="entry name" value="FAD_PCMH"/>
    <property type="match status" value="1"/>
</dbReference>
<gene>
    <name evidence="4" type="ORF">ENP47_12310</name>
</gene>
<comment type="caution">
    <text evidence="4">The sequence shown here is derived from an EMBL/GenBank/DDBJ whole genome shotgun (WGS) entry which is preliminary data.</text>
</comment>
<dbReference type="Gene3D" id="3.30.465.10">
    <property type="match status" value="1"/>
</dbReference>
<dbReference type="FunFam" id="3.30.465.10:FF:000017">
    <property type="entry name" value="Xanthine dehydrogenase, FAD binding subunit"/>
    <property type="match status" value="1"/>
</dbReference>
<dbReference type="SUPFAM" id="SSF56176">
    <property type="entry name" value="FAD-binding/transporter-associated domain-like"/>
    <property type="match status" value="1"/>
</dbReference>
<evidence type="ECO:0000256" key="2">
    <source>
        <dbReference type="ARBA" id="ARBA00022827"/>
    </source>
</evidence>
<dbReference type="InterPro" id="IPR005107">
    <property type="entry name" value="CO_DH_flav_C"/>
</dbReference>
<dbReference type="InterPro" id="IPR016166">
    <property type="entry name" value="FAD-bd_PCMH"/>
</dbReference>
<dbReference type="GO" id="GO:0071949">
    <property type="term" value="F:FAD binding"/>
    <property type="evidence" value="ECO:0007669"/>
    <property type="project" value="InterPro"/>
</dbReference>
<dbReference type="EMBL" id="DSJL01000011">
    <property type="protein sequence ID" value="HEF66361.1"/>
    <property type="molecule type" value="Genomic_DNA"/>
</dbReference>
<dbReference type="InterPro" id="IPR002346">
    <property type="entry name" value="Mopterin_DH_FAD-bd"/>
</dbReference>
<evidence type="ECO:0000256" key="3">
    <source>
        <dbReference type="ARBA" id="ARBA00023002"/>
    </source>
</evidence>
<dbReference type="Pfam" id="PF03450">
    <property type="entry name" value="CO_deh_flav_C"/>
    <property type="match status" value="1"/>
</dbReference>
<name>A0A7C2B896_THERO</name>
<dbReference type="Gene3D" id="3.30.390.50">
    <property type="entry name" value="CO dehydrogenase flavoprotein, C-terminal domain"/>
    <property type="match status" value="1"/>
</dbReference>
<dbReference type="PANTHER" id="PTHR42659">
    <property type="entry name" value="XANTHINE DEHYDROGENASE SUBUNIT C-RELATED"/>
    <property type="match status" value="1"/>
</dbReference>
<dbReference type="InterPro" id="IPR036318">
    <property type="entry name" value="FAD-bd_PCMH-like_sf"/>
</dbReference>
<accession>A0A7C2B896</accession>
<dbReference type="SMART" id="SM01092">
    <property type="entry name" value="CO_deh_flav_C"/>
    <property type="match status" value="1"/>
</dbReference>
<dbReference type="Gene3D" id="3.30.43.10">
    <property type="entry name" value="Uridine Diphospho-n-acetylenolpyruvylglucosamine Reductase, domain 2"/>
    <property type="match status" value="1"/>
</dbReference>
<dbReference type="AlphaFoldDB" id="A0A7C2B896"/>
<sequence length="291" mass="30506">MKPPAFAYERPQSLNEALEVLAREGAEARPLAGGQSLIPMLALRLARPTVLVDLGGIAGLDELSLEDGTLVAGAMVRQRRLERDPLVAQHLPLLAAATRLVGHPAIRNRGTLGGSLAHADPSAEYPAVALALEAELVIRGPSGERSVPAREFFLGPFTTALADGELLTAVRFPLPSAATGWGIAEVARRHGDFALAGAVTLLERAADGTCVRAAIALFGVATRPVRATAAEQALVGQPLTVETFREAAARATEAIDEPLSDVHGSAAYRKQIVPVVVRRALEAAAQRLQAT</sequence>
<organism evidence="4">
    <name type="scientific">Thermomicrobium roseum</name>
    <dbReference type="NCBI Taxonomy" id="500"/>
    <lineage>
        <taxon>Bacteria</taxon>
        <taxon>Pseudomonadati</taxon>
        <taxon>Thermomicrobiota</taxon>
        <taxon>Thermomicrobia</taxon>
        <taxon>Thermomicrobiales</taxon>
        <taxon>Thermomicrobiaceae</taxon>
        <taxon>Thermomicrobium</taxon>
    </lineage>
</organism>
<dbReference type="PANTHER" id="PTHR42659:SF2">
    <property type="entry name" value="XANTHINE DEHYDROGENASE SUBUNIT C-RELATED"/>
    <property type="match status" value="1"/>
</dbReference>
<dbReference type="SUPFAM" id="SSF55447">
    <property type="entry name" value="CO dehydrogenase flavoprotein C-terminal domain-like"/>
    <property type="match status" value="1"/>
</dbReference>
<dbReference type="Pfam" id="PF00941">
    <property type="entry name" value="FAD_binding_5"/>
    <property type="match status" value="1"/>
</dbReference>
<dbReference type="GO" id="GO:0016491">
    <property type="term" value="F:oxidoreductase activity"/>
    <property type="evidence" value="ECO:0007669"/>
    <property type="project" value="UniProtKB-KW"/>
</dbReference>
<dbReference type="InterPro" id="IPR016169">
    <property type="entry name" value="FAD-bd_PCMH_sub2"/>
</dbReference>
<dbReference type="InterPro" id="IPR051312">
    <property type="entry name" value="Diverse_Substr_Oxidored"/>
</dbReference>
<dbReference type="InterPro" id="IPR016167">
    <property type="entry name" value="FAD-bd_PCMH_sub1"/>
</dbReference>
<keyword evidence="2" id="KW-0274">FAD</keyword>
<evidence type="ECO:0000256" key="1">
    <source>
        <dbReference type="ARBA" id="ARBA00022630"/>
    </source>
</evidence>
<protein>
    <submittedName>
        <fullName evidence="4">Xanthine dehydrogenase family protein subunit M</fullName>
    </submittedName>
</protein>
<reference evidence="4" key="1">
    <citation type="journal article" date="2020" name="mSystems">
        <title>Genome- and Community-Level Interaction Insights into Carbon Utilization and Element Cycling Functions of Hydrothermarchaeota in Hydrothermal Sediment.</title>
        <authorList>
            <person name="Zhou Z."/>
            <person name="Liu Y."/>
            <person name="Xu W."/>
            <person name="Pan J."/>
            <person name="Luo Z.H."/>
            <person name="Li M."/>
        </authorList>
    </citation>
    <scope>NUCLEOTIDE SEQUENCE [LARGE SCALE GENOMIC DNA]</scope>
    <source>
        <strain evidence="4">SpSt-222</strain>
    </source>
</reference>
<keyword evidence="1" id="KW-0285">Flavoprotein</keyword>
<dbReference type="InterPro" id="IPR036683">
    <property type="entry name" value="CO_DH_flav_C_dom_sf"/>
</dbReference>